<evidence type="ECO:0000256" key="1">
    <source>
        <dbReference type="ARBA" id="ARBA00023002"/>
    </source>
</evidence>
<evidence type="ECO:0000313" key="4">
    <source>
        <dbReference type="Proteomes" id="UP000235731"/>
    </source>
</evidence>
<dbReference type="GO" id="GO:0016903">
    <property type="term" value="F:oxidoreductase activity, acting on the aldehyde or oxo group of donors"/>
    <property type="evidence" value="ECO:0007669"/>
    <property type="project" value="InterPro"/>
</dbReference>
<gene>
    <name evidence="3" type="ORF">C0197_00800</name>
</gene>
<accession>A0A2N7PL56</accession>
<comment type="caution">
    <text evidence="3">The sequence shown here is derived from an EMBL/GenBank/DDBJ whole genome shotgun (WGS) entry which is preliminary data.</text>
</comment>
<dbReference type="SUPFAM" id="SSF53323">
    <property type="entry name" value="Pyruvate-ferredoxin oxidoreductase, PFOR, domain III"/>
    <property type="match status" value="1"/>
</dbReference>
<dbReference type="Pfam" id="PF01558">
    <property type="entry name" value="POR"/>
    <property type="match status" value="1"/>
</dbReference>
<name>A0A2N7PL56_9BACT</name>
<sequence>MKLVILGKGGQGVLFFSKILAQMALNEGRSVKATEIKGMAKKGGVVEVQMKIDEGLSPLIKRGEADLVILLSPDLEEYGKTFGQKILKFTEEEIKKAFEKVPQRLVNTYLLGVLLARHKIFDKKTALKVLDEENKKSFLKGYEDAEKNVQSQDGDFT</sequence>
<dbReference type="AlphaFoldDB" id="A0A2N7PL56"/>
<proteinExistence type="predicted"/>
<dbReference type="InterPro" id="IPR052198">
    <property type="entry name" value="IorB_Oxidoreductase"/>
</dbReference>
<evidence type="ECO:0000313" key="3">
    <source>
        <dbReference type="EMBL" id="PMP64338.1"/>
    </source>
</evidence>
<dbReference type="InterPro" id="IPR019752">
    <property type="entry name" value="Pyrv/ketoisovalerate_OxRed_cat"/>
</dbReference>
<protein>
    <recommendedName>
        <fullName evidence="2">Pyruvate/ketoisovalerate oxidoreductase catalytic domain-containing protein</fullName>
    </recommendedName>
</protein>
<dbReference type="Gene3D" id="3.40.920.10">
    <property type="entry name" value="Pyruvate-ferredoxin oxidoreductase, PFOR, domain III"/>
    <property type="match status" value="1"/>
</dbReference>
<dbReference type="EMBL" id="PNIE01000013">
    <property type="protein sequence ID" value="PMP64338.1"/>
    <property type="molecule type" value="Genomic_DNA"/>
</dbReference>
<dbReference type="PANTHER" id="PTHR43854">
    <property type="entry name" value="INDOLEPYRUVATE OXIDOREDUCTASE SUBUNIT IORB"/>
    <property type="match status" value="1"/>
</dbReference>
<feature type="domain" description="Pyruvate/ketoisovalerate oxidoreductase catalytic" evidence="2">
    <location>
        <begin position="9"/>
        <end position="74"/>
    </location>
</feature>
<reference evidence="3 4" key="1">
    <citation type="submission" date="2018-01" db="EMBL/GenBank/DDBJ databases">
        <title>Metagenomic assembled genomes from two thermal pools in the Uzon Caldera, Kamchatka, Russia.</title>
        <authorList>
            <person name="Wilkins L."/>
            <person name="Ettinger C."/>
        </authorList>
    </citation>
    <scope>NUCLEOTIDE SEQUENCE [LARGE SCALE GENOMIC DNA]</scope>
    <source>
        <strain evidence="3">ZAV-15</strain>
    </source>
</reference>
<evidence type="ECO:0000259" key="2">
    <source>
        <dbReference type="Pfam" id="PF01558"/>
    </source>
</evidence>
<keyword evidence="1" id="KW-0560">Oxidoreductase</keyword>
<dbReference type="PANTHER" id="PTHR43854:SF1">
    <property type="entry name" value="INDOLEPYRUVATE OXIDOREDUCTASE SUBUNIT IORB"/>
    <property type="match status" value="1"/>
</dbReference>
<dbReference type="InterPro" id="IPR002869">
    <property type="entry name" value="Pyrv_flavodox_OxRed_cen"/>
</dbReference>
<dbReference type="Proteomes" id="UP000235731">
    <property type="component" value="Unassembled WGS sequence"/>
</dbReference>
<organism evidence="3 4">
    <name type="scientific">Caldimicrobium thiodismutans</name>
    <dbReference type="NCBI Taxonomy" id="1653476"/>
    <lineage>
        <taxon>Bacteria</taxon>
        <taxon>Pseudomonadati</taxon>
        <taxon>Thermodesulfobacteriota</taxon>
        <taxon>Thermodesulfobacteria</taxon>
        <taxon>Thermodesulfobacteriales</taxon>
        <taxon>Thermodesulfobacteriaceae</taxon>
        <taxon>Caldimicrobium</taxon>
    </lineage>
</organism>